<comment type="similarity">
    <text evidence="2">Belongs to the polysaccharide synthase family.</text>
</comment>
<keyword evidence="4 7" id="KW-0812">Transmembrane</keyword>
<evidence type="ECO:0000256" key="1">
    <source>
        <dbReference type="ARBA" id="ARBA00004651"/>
    </source>
</evidence>
<dbReference type="PANTHER" id="PTHR30250:SF10">
    <property type="entry name" value="LIPOPOLYSACCHARIDE BIOSYNTHESIS PROTEIN WZXC"/>
    <property type="match status" value="1"/>
</dbReference>
<comment type="subcellular location">
    <subcellularLocation>
        <location evidence="1">Cell membrane</location>
        <topology evidence="1">Multi-pass membrane protein</topology>
    </subcellularLocation>
</comment>
<evidence type="ECO:0000256" key="3">
    <source>
        <dbReference type="ARBA" id="ARBA00022475"/>
    </source>
</evidence>
<evidence type="ECO:0000256" key="5">
    <source>
        <dbReference type="ARBA" id="ARBA00022989"/>
    </source>
</evidence>
<dbReference type="InterPro" id="IPR050833">
    <property type="entry name" value="Poly_Biosynth_Transport"/>
</dbReference>
<feature type="transmembrane region" description="Helical" evidence="7">
    <location>
        <begin position="178"/>
        <end position="195"/>
    </location>
</feature>
<organism evidence="8 9">
    <name type="scientific">Novosphingobium clariflavum</name>
    <dbReference type="NCBI Taxonomy" id="2029884"/>
    <lineage>
        <taxon>Bacteria</taxon>
        <taxon>Pseudomonadati</taxon>
        <taxon>Pseudomonadota</taxon>
        <taxon>Alphaproteobacteria</taxon>
        <taxon>Sphingomonadales</taxon>
        <taxon>Sphingomonadaceae</taxon>
        <taxon>Novosphingobium</taxon>
    </lineage>
</organism>
<dbReference type="Proteomes" id="UP001589858">
    <property type="component" value="Unassembled WGS sequence"/>
</dbReference>
<sequence>MTHQRPGILSPLVWSTVSSIGTQALAFVTFAILARLLGAATFGLVAMAALVIDLLLVISGAGINEAVVQRRALDECDADTAFWANLACGMLFTLLTIAIAPLVSLLFGQPDLTPVTMALAAIFTITPLGAIHTARLTRDLRFRSVAIRNLVAALAGAAVGLPMALLGFGVWALVAQRIAFAGALVLAVWASYPWWPRMRFRRQTCAEMIRFGGYLGLSRTLNQLNIRCAELISGALIGPVAVAFIRAGSRVMEVLNQITYTPFQQVSMPVLARAVHGEAEHGGTALRESYLQLSRLSSFLMFPAFLGCVTIADEIVALVFGPGWEPVADAIRIFACAVVASQMNNLIIGALAATGESRQVLSWTTLQIVAGIAAAALAARWGWQAMLMTGVARGYLILPYGFHLLRTHTGITLREVIASLRPALSSSCLMAAIVLPGVQYCESRMSEPAILALWLPIAAVIYFGAFAAQDRTVFVQLRRLAKARKACAAA</sequence>
<feature type="transmembrane region" description="Helical" evidence="7">
    <location>
        <begin position="360"/>
        <end position="379"/>
    </location>
</feature>
<evidence type="ECO:0000256" key="6">
    <source>
        <dbReference type="ARBA" id="ARBA00023136"/>
    </source>
</evidence>
<dbReference type="Pfam" id="PF13440">
    <property type="entry name" value="Polysacc_synt_3"/>
    <property type="match status" value="1"/>
</dbReference>
<keyword evidence="5 7" id="KW-1133">Transmembrane helix</keyword>
<comment type="caution">
    <text evidence="8">The sequence shown here is derived from an EMBL/GenBank/DDBJ whole genome shotgun (WGS) entry which is preliminary data.</text>
</comment>
<gene>
    <name evidence="8" type="ORF">ACFFF8_12835</name>
</gene>
<keyword evidence="3" id="KW-1003">Cell membrane</keyword>
<feature type="transmembrane region" description="Helical" evidence="7">
    <location>
        <begin position="115"/>
        <end position="134"/>
    </location>
</feature>
<evidence type="ECO:0000313" key="8">
    <source>
        <dbReference type="EMBL" id="MFC0685485.1"/>
    </source>
</evidence>
<dbReference type="RefSeq" id="WP_267222442.1">
    <property type="nucleotide sequence ID" value="NZ_JAPCWC010000015.1"/>
</dbReference>
<feature type="transmembrane region" description="Helical" evidence="7">
    <location>
        <begin position="12"/>
        <end position="33"/>
    </location>
</feature>
<feature type="transmembrane region" description="Helical" evidence="7">
    <location>
        <begin position="385"/>
        <end position="405"/>
    </location>
</feature>
<feature type="transmembrane region" description="Helical" evidence="7">
    <location>
        <begin position="299"/>
        <end position="324"/>
    </location>
</feature>
<dbReference type="CDD" id="cd13127">
    <property type="entry name" value="MATE_tuaB_like"/>
    <property type="match status" value="1"/>
</dbReference>
<feature type="transmembrane region" description="Helical" evidence="7">
    <location>
        <begin position="39"/>
        <end position="61"/>
    </location>
</feature>
<feature type="transmembrane region" description="Helical" evidence="7">
    <location>
        <begin position="330"/>
        <end position="353"/>
    </location>
</feature>
<feature type="transmembrane region" description="Helical" evidence="7">
    <location>
        <begin position="417"/>
        <end position="438"/>
    </location>
</feature>
<feature type="transmembrane region" description="Helical" evidence="7">
    <location>
        <begin position="450"/>
        <end position="468"/>
    </location>
</feature>
<reference evidence="8 9" key="1">
    <citation type="submission" date="2024-09" db="EMBL/GenBank/DDBJ databases">
        <authorList>
            <person name="Sun Q."/>
            <person name="Mori K."/>
        </authorList>
    </citation>
    <scope>NUCLEOTIDE SEQUENCE [LARGE SCALE GENOMIC DNA]</scope>
    <source>
        <strain evidence="8 9">CICC 11035S</strain>
    </source>
</reference>
<keyword evidence="6 7" id="KW-0472">Membrane</keyword>
<name>A0ABV6S8B5_9SPHN</name>
<accession>A0ABV6S8B5</accession>
<evidence type="ECO:0000256" key="4">
    <source>
        <dbReference type="ARBA" id="ARBA00022692"/>
    </source>
</evidence>
<evidence type="ECO:0000256" key="7">
    <source>
        <dbReference type="SAM" id="Phobius"/>
    </source>
</evidence>
<feature type="transmembrane region" description="Helical" evidence="7">
    <location>
        <begin position="82"/>
        <end position="103"/>
    </location>
</feature>
<dbReference type="PANTHER" id="PTHR30250">
    <property type="entry name" value="PST FAMILY PREDICTED COLANIC ACID TRANSPORTER"/>
    <property type="match status" value="1"/>
</dbReference>
<evidence type="ECO:0000256" key="2">
    <source>
        <dbReference type="ARBA" id="ARBA00007430"/>
    </source>
</evidence>
<feature type="transmembrane region" description="Helical" evidence="7">
    <location>
        <begin position="146"/>
        <end position="172"/>
    </location>
</feature>
<dbReference type="EMBL" id="JBHLTM010000050">
    <property type="protein sequence ID" value="MFC0685485.1"/>
    <property type="molecule type" value="Genomic_DNA"/>
</dbReference>
<proteinExistence type="inferred from homology"/>
<keyword evidence="9" id="KW-1185">Reference proteome</keyword>
<evidence type="ECO:0000313" key="9">
    <source>
        <dbReference type="Proteomes" id="UP001589858"/>
    </source>
</evidence>
<protein>
    <submittedName>
        <fullName evidence="8">Lipopolysaccharide biosynthesis protein</fullName>
    </submittedName>
</protein>